<proteinExistence type="predicted"/>
<dbReference type="Proteomes" id="UP000001784">
    <property type="component" value="Chromosome"/>
</dbReference>
<name>A0LJB1_SYNFM</name>
<dbReference type="AlphaFoldDB" id="A0LJB1"/>
<reference evidence="1 2" key="1">
    <citation type="submission" date="2006-10" db="EMBL/GenBank/DDBJ databases">
        <title>Complete sequence of Syntrophobacter fumaroxidans MPOB.</title>
        <authorList>
            <consortium name="US DOE Joint Genome Institute"/>
            <person name="Copeland A."/>
            <person name="Lucas S."/>
            <person name="Lapidus A."/>
            <person name="Barry K."/>
            <person name="Detter J.C."/>
            <person name="Glavina del Rio T."/>
            <person name="Hammon N."/>
            <person name="Israni S."/>
            <person name="Pitluck S."/>
            <person name="Goltsman E.G."/>
            <person name="Martinez M."/>
            <person name="Schmutz J."/>
            <person name="Larimer F."/>
            <person name="Land M."/>
            <person name="Hauser L."/>
            <person name="Kyrpides N."/>
            <person name="Kim E."/>
            <person name="Boone D.R."/>
            <person name="Brockman F."/>
            <person name="Culley D."/>
            <person name="Ferry J."/>
            <person name="Gunsalus R."/>
            <person name="McInerney M.J."/>
            <person name="Morrison M."/>
            <person name="Plugge C."/>
            <person name="Rohlin L."/>
            <person name="Scholten J."/>
            <person name="Sieber J."/>
            <person name="Stams A.J.M."/>
            <person name="Worm P."/>
            <person name="Henstra A.M."/>
            <person name="Richardson P."/>
        </authorList>
    </citation>
    <scope>NUCLEOTIDE SEQUENCE [LARGE SCALE GENOMIC DNA]</scope>
    <source>
        <strain evidence="2">DSM 10017 / MPOB</strain>
    </source>
</reference>
<dbReference type="InParanoid" id="A0LJB1"/>
<dbReference type="KEGG" id="sfu:Sfum_1828"/>
<protein>
    <submittedName>
        <fullName evidence="1">Uncharacterized protein</fullName>
    </submittedName>
</protein>
<evidence type="ECO:0000313" key="1">
    <source>
        <dbReference type="EMBL" id="ABK17513.1"/>
    </source>
</evidence>
<accession>A0LJB1</accession>
<dbReference type="EMBL" id="CP000478">
    <property type="protein sequence ID" value="ABK17513.1"/>
    <property type="molecule type" value="Genomic_DNA"/>
</dbReference>
<evidence type="ECO:0000313" key="2">
    <source>
        <dbReference type="Proteomes" id="UP000001784"/>
    </source>
</evidence>
<sequence length="94" mass="10246" precursor="true">MSSVAKCLGASVFAMAAGPRRDRKTGARGNTAVVLPWTGALRIFEKAAVVNGLHVHPTGIRKPLRDRSDIESWMFDLLLADIGRIEWSATDDEP</sequence>
<keyword evidence="2" id="KW-1185">Reference proteome</keyword>
<dbReference type="HOGENOM" id="CLU_2385089_0_0_7"/>
<organism evidence="1 2">
    <name type="scientific">Syntrophobacter fumaroxidans (strain DSM 10017 / MPOB)</name>
    <dbReference type="NCBI Taxonomy" id="335543"/>
    <lineage>
        <taxon>Bacteria</taxon>
        <taxon>Pseudomonadati</taxon>
        <taxon>Thermodesulfobacteriota</taxon>
        <taxon>Syntrophobacteria</taxon>
        <taxon>Syntrophobacterales</taxon>
        <taxon>Syntrophobacteraceae</taxon>
        <taxon>Syntrophobacter</taxon>
    </lineage>
</organism>
<dbReference type="STRING" id="335543.Sfum_1828"/>
<gene>
    <name evidence="1" type="ordered locus">Sfum_1828</name>
</gene>